<organism evidence="14 16">
    <name type="scientific">Chryseobacterium contaminans</name>
    <dbReference type="NCBI Taxonomy" id="1423959"/>
    <lineage>
        <taxon>Bacteria</taxon>
        <taxon>Pseudomonadati</taxon>
        <taxon>Bacteroidota</taxon>
        <taxon>Flavobacteriia</taxon>
        <taxon>Flavobacteriales</taxon>
        <taxon>Weeksellaceae</taxon>
        <taxon>Chryseobacterium group</taxon>
        <taxon>Chryseobacterium</taxon>
    </lineage>
</organism>
<dbReference type="CDD" id="cd07328">
    <property type="entry name" value="M48_Ste24p_like"/>
    <property type="match status" value="1"/>
</dbReference>
<reference evidence="13 15" key="1">
    <citation type="submission" date="2016-07" db="EMBL/GenBank/DDBJ databases">
        <authorList>
            <person name="Jeong J.-J."/>
            <person name="Kim D.W."/>
            <person name="Sang M.K."/>
            <person name="Choi I.-G."/>
            <person name="Kim K.D."/>
        </authorList>
    </citation>
    <scope>NUCLEOTIDE SEQUENCE [LARGE SCALE GENOMIC DNA]</scope>
    <source>
        <strain evidence="13 15">C-26</strain>
    </source>
</reference>
<dbReference type="AlphaFoldDB" id="A0A1M6YBK7"/>
<evidence type="ECO:0000256" key="6">
    <source>
        <dbReference type="ARBA" id="ARBA00022801"/>
    </source>
</evidence>
<evidence type="ECO:0000256" key="5">
    <source>
        <dbReference type="ARBA" id="ARBA00022723"/>
    </source>
</evidence>
<evidence type="ECO:0000256" key="3">
    <source>
        <dbReference type="ARBA" id="ARBA00022670"/>
    </source>
</evidence>
<evidence type="ECO:0000256" key="11">
    <source>
        <dbReference type="SAM" id="Phobius"/>
    </source>
</evidence>
<dbReference type="PANTHER" id="PTHR43221">
    <property type="entry name" value="PROTEASE HTPX"/>
    <property type="match status" value="1"/>
</dbReference>
<feature type="transmembrane region" description="Helical" evidence="11">
    <location>
        <begin position="216"/>
        <end position="236"/>
    </location>
</feature>
<keyword evidence="5" id="KW-0479">Metal-binding</keyword>
<protein>
    <submittedName>
        <fullName evidence="14">Zn-dependent protease with chaperone function</fullName>
    </submittedName>
</protein>
<dbReference type="PANTHER" id="PTHR43221:SF2">
    <property type="entry name" value="PROTEASE HTPX HOMOLOG"/>
    <property type="match status" value="1"/>
</dbReference>
<dbReference type="InterPro" id="IPR050083">
    <property type="entry name" value="HtpX_protease"/>
</dbReference>
<dbReference type="Pfam" id="PF01435">
    <property type="entry name" value="Peptidase_M48"/>
    <property type="match status" value="1"/>
</dbReference>
<evidence type="ECO:0000313" key="14">
    <source>
        <dbReference type="EMBL" id="SHL15646.1"/>
    </source>
</evidence>
<dbReference type="STRING" id="1423959.SAMN05444407_102446"/>
<evidence type="ECO:0000313" key="15">
    <source>
        <dbReference type="Proteomes" id="UP000093508"/>
    </source>
</evidence>
<dbReference type="Proteomes" id="UP000093508">
    <property type="component" value="Unassembled WGS sequence"/>
</dbReference>
<dbReference type="GO" id="GO:0046872">
    <property type="term" value="F:metal ion binding"/>
    <property type="evidence" value="ECO:0007669"/>
    <property type="project" value="UniProtKB-KW"/>
</dbReference>
<dbReference type="GO" id="GO:0006508">
    <property type="term" value="P:proteolysis"/>
    <property type="evidence" value="ECO:0007669"/>
    <property type="project" value="UniProtKB-KW"/>
</dbReference>
<evidence type="ECO:0000313" key="13">
    <source>
        <dbReference type="EMBL" id="OCA78737.1"/>
    </source>
</evidence>
<evidence type="ECO:0000256" key="2">
    <source>
        <dbReference type="ARBA" id="ARBA00022475"/>
    </source>
</evidence>
<dbReference type="OrthoDB" id="9789270at2"/>
<keyword evidence="7" id="KW-0862">Zinc</keyword>
<proteinExistence type="predicted"/>
<evidence type="ECO:0000256" key="9">
    <source>
        <dbReference type="ARBA" id="ARBA00023049"/>
    </source>
</evidence>
<evidence type="ECO:0000259" key="12">
    <source>
        <dbReference type="Pfam" id="PF01435"/>
    </source>
</evidence>
<accession>A0A1M6YBK7</accession>
<keyword evidence="4 11" id="KW-0812">Transmembrane</keyword>
<dbReference type="EMBL" id="MAYF01000157">
    <property type="protein sequence ID" value="OCA78737.1"/>
    <property type="molecule type" value="Genomic_DNA"/>
</dbReference>
<dbReference type="RefSeq" id="WP_066695271.1">
    <property type="nucleotide sequence ID" value="NZ_FRBM01000002.1"/>
</dbReference>
<evidence type="ECO:0000256" key="1">
    <source>
        <dbReference type="ARBA" id="ARBA00001947"/>
    </source>
</evidence>
<dbReference type="GO" id="GO:0004222">
    <property type="term" value="F:metalloendopeptidase activity"/>
    <property type="evidence" value="ECO:0007669"/>
    <property type="project" value="InterPro"/>
</dbReference>
<comment type="cofactor">
    <cofactor evidence="1">
        <name>Zn(2+)</name>
        <dbReference type="ChEBI" id="CHEBI:29105"/>
    </cofactor>
</comment>
<feature type="transmembrane region" description="Helical" evidence="11">
    <location>
        <begin position="20"/>
        <end position="46"/>
    </location>
</feature>
<dbReference type="EMBL" id="FRBM01000002">
    <property type="protein sequence ID" value="SHL15646.1"/>
    <property type="molecule type" value="Genomic_DNA"/>
</dbReference>
<keyword evidence="9" id="KW-0482">Metalloprotease</keyword>
<gene>
    <name evidence="13" type="ORF">BBH99_07675</name>
    <name evidence="14" type="ORF">SAMN05444407_102446</name>
</gene>
<evidence type="ECO:0000256" key="7">
    <source>
        <dbReference type="ARBA" id="ARBA00022833"/>
    </source>
</evidence>
<sequence>MTNNLPKISTAYQTKLISAIVSVSAFFLIYLLLILASLLMIFLLGYGAVKLLTIKVNYFTIFGAAGLFSIGLFVFIFLTRFIFKKNNYSTRHLIEVSRSHQPELFNMIDEIVKETKVQAPKKVFLSPDVNASVSYNSIFWSMFLPVKKNLTIGIGLINTTSAGELKTVLAHEFGHFSQRSMKIGGYVNQAEKIIFETVYNNKDYENFILEFSGSNAFFKIFGLISVSFINAFQYVLKSISNFLFKNHASLQREMEYHADAISTFVTNPDEQISSLLRLELSDAAFNYATNFYIESNQKYLPKNLYENQISLMKIFSERNNHPYVNGLPQIDIEDLTRYNKSRIEIEDQWSSHPEISKRIERIKKNKTQNTTSDHKPAGEIIRGYENICETLTAKYLTLLSIKNVGEVIDDNTFTTLYLENNRYQNLISGFNGYYERHNPILENLEAIIQDSGLYHEADLFSDKKVSLVYEKAGIEQDLQTLQYLASKPKEIKTFRYNGVLHKAKHAGNMIPQLENELKNVIAELHENDKSIFNYYYHKSNNEHKTNLINKYKKMSAIDKEFDEFQASLNEFIGYLQFMTVTLPFEEIRKHRAKLLKAEKPFKQKIRNLLENSAYKELLTAEESNILQQFVDAEYIYFNNDRYLQNEVDSISLLIEKYQNLLNTYYLNTKQELLKLQSEISQAS</sequence>
<keyword evidence="2" id="KW-1003">Cell membrane</keyword>
<feature type="domain" description="Peptidase M48" evidence="12">
    <location>
        <begin position="101"/>
        <end position="364"/>
    </location>
</feature>
<evidence type="ECO:0000313" key="16">
    <source>
        <dbReference type="Proteomes" id="UP000184069"/>
    </source>
</evidence>
<keyword evidence="15" id="KW-1185">Reference proteome</keyword>
<dbReference type="InterPro" id="IPR001915">
    <property type="entry name" value="Peptidase_M48"/>
</dbReference>
<evidence type="ECO:0000256" key="10">
    <source>
        <dbReference type="ARBA" id="ARBA00023136"/>
    </source>
</evidence>
<dbReference type="Proteomes" id="UP000184069">
    <property type="component" value="Unassembled WGS sequence"/>
</dbReference>
<keyword evidence="3 14" id="KW-0645">Protease</keyword>
<evidence type="ECO:0000256" key="4">
    <source>
        <dbReference type="ARBA" id="ARBA00022692"/>
    </source>
</evidence>
<keyword evidence="6" id="KW-0378">Hydrolase</keyword>
<feature type="transmembrane region" description="Helical" evidence="11">
    <location>
        <begin position="58"/>
        <end position="83"/>
    </location>
</feature>
<reference evidence="14 16" key="2">
    <citation type="submission" date="2016-11" db="EMBL/GenBank/DDBJ databases">
        <authorList>
            <person name="Jaros S."/>
            <person name="Januszkiewicz K."/>
            <person name="Wedrychowicz H."/>
        </authorList>
    </citation>
    <scope>NUCLEOTIDE SEQUENCE [LARGE SCALE GENOMIC DNA]</scope>
    <source>
        <strain evidence="14 16">DSM 27621</strain>
    </source>
</reference>
<name>A0A1M6YBK7_9FLAO</name>
<dbReference type="Gene3D" id="3.30.2010.10">
    <property type="entry name" value="Metalloproteases ('zincins'), catalytic domain"/>
    <property type="match status" value="1"/>
</dbReference>
<keyword evidence="10 11" id="KW-0472">Membrane</keyword>
<evidence type="ECO:0000256" key="8">
    <source>
        <dbReference type="ARBA" id="ARBA00022989"/>
    </source>
</evidence>
<keyword evidence="8 11" id="KW-1133">Transmembrane helix</keyword>